<accession>A0AAN8XQF4</accession>
<organism evidence="2 3">
    <name type="scientific">Polyplax serrata</name>
    <name type="common">Common mouse louse</name>
    <dbReference type="NCBI Taxonomy" id="468196"/>
    <lineage>
        <taxon>Eukaryota</taxon>
        <taxon>Metazoa</taxon>
        <taxon>Ecdysozoa</taxon>
        <taxon>Arthropoda</taxon>
        <taxon>Hexapoda</taxon>
        <taxon>Insecta</taxon>
        <taxon>Pterygota</taxon>
        <taxon>Neoptera</taxon>
        <taxon>Paraneoptera</taxon>
        <taxon>Psocodea</taxon>
        <taxon>Troctomorpha</taxon>
        <taxon>Phthiraptera</taxon>
        <taxon>Anoplura</taxon>
        <taxon>Polyplacidae</taxon>
        <taxon>Polyplax</taxon>
    </lineage>
</organism>
<evidence type="ECO:0000313" key="2">
    <source>
        <dbReference type="EMBL" id="KAK6644186.1"/>
    </source>
</evidence>
<dbReference type="AlphaFoldDB" id="A0AAN8XQF4"/>
<feature type="compositionally biased region" description="Polar residues" evidence="1">
    <location>
        <begin position="23"/>
        <end position="46"/>
    </location>
</feature>
<gene>
    <name evidence="2" type="ORF">RUM43_000453</name>
</gene>
<dbReference type="EMBL" id="JAWJWE010000001">
    <property type="protein sequence ID" value="KAK6644186.1"/>
    <property type="molecule type" value="Genomic_DNA"/>
</dbReference>
<evidence type="ECO:0000313" key="3">
    <source>
        <dbReference type="Proteomes" id="UP001372834"/>
    </source>
</evidence>
<name>A0AAN8XQF4_POLSC</name>
<sequence>MTEKAGISRVLASEEAISGKANAFSTTTARSSGLSPQQALSHNIRSGPTVPIAPPATSPRAAPHPNEVKPTSYVNIFQFVLESGI</sequence>
<protein>
    <submittedName>
        <fullName evidence="2">Uncharacterized protein</fullName>
    </submittedName>
</protein>
<dbReference type="Proteomes" id="UP001372834">
    <property type="component" value="Unassembled WGS sequence"/>
</dbReference>
<feature type="region of interest" description="Disordered" evidence="1">
    <location>
        <begin position="19"/>
        <end position="68"/>
    </location>
</feature>
<reference evidence="2 3" key="1">
    <citation type="submission" date="2023-10" db="EMBL/GenBank/DDBJ databases">
        <title>Genomes of two closely related lineages of the louse Polyplax serrata with different host specificities.</title>
        <authorList>
            <person name="Martinu J."/>
            <person name="Tarabai H."/>
            <person name="Stefka J."/>
            <person name="Hypsa V."/>
        </authorList>
    </citation>
    <scope>NUCLEOTIDE SEQUENCE [LARGE SCALE GENOMIC DNA]</scope>
    <source>
        <strain evidence="2">HR10_N</strain>
    </source>
</reference>
<comment type="caution">
    <text evidence="2">The sequence shown here is derived from an EMBL/GenBank/DDBJ whole genome shotgun (WGS) entry which is preliminary data.</text>
</comment>
<proteinExistence type="predicted"/>
<evidence type="ECO:0000256" key="1">
    <source>
        <dbReference type="SAM" id="MobiDB-lite"/>
    </source>
</evidence>